<proteinExistence type="predicted"/>
<protein>
    <recommendedName>
        <fullName evidence="5">Lipoprotein</fullName>
    </recommendedName>
</protein>
<reference evidence="3 4" key="1">
    <citation type="submission" date="2018-06" db="EMBL/GenBank/DDBJ databases">
        <title>Genomic Encyclopedia of Archaeal and Bacterial Type Strains, Phase II (KMG-II): from individual species to whole genera.</title>
        <authorList>
            <person name="Goeker M."/>
        </authorList>
    </citation>
    <scope>NUCLEOTIDE SEQUENCE [LARGE SCALE GENOMIC DNA]</scope>
    <source>
        <strain evidence="3 4">ATCC 51348</strain>
    </source>
</reference>
<feature type="region of interest" description="Disordered" evidence="1">
    <location>
        <begin position="26"/>
        <end position="137"/>
    </location>
</feature>
<keyword evidence="2" id="KW-0732">Signal</keyword>
<evidence type="ECO:0008006" key="5">
    <source>
        <dbReference type="Google" id="ProtNLM"/>
    </source>
</evidence>
<dbReference type="AlphaFoldDB" id="A0A2W7G644"/>
<feature type="compositionally biased region" description="Polar residues" evidence="1">
    <location>
        <begin position="59"/>
        <end position="86"/>
    </location>
</feature>
<sequence>MIKKIALLLGSFVTITPTLIVASCQNSNNVNDDKSKDPKKNMDINLPQADNPNLKKPEGNSTQDGNNATPSLTPETSPEGTNQEQPNSTTDESSSSSSTTETETNSSSSSSSAEGSTTENTTDSNRGGLRFHQLLNL</sequence>
<keyword evidence="4" id="KW-1185">Reference proteome</keyword>
<organism evidence="3 4">
    <name type="scientific">Metamycoplasma auris</name>
    <dbReference type="NCBI Taxonomy" id="51363"/>
    <lineage>
        <taxon>Bacteria</taxon>
        <taxon>Bacillati</taxon>
        <taxon>Mycoplasmatota</taxon>
        <taxon>Mycoplasmoidales</taxon>
        <taxon>Metamycoplasmataceae</taxon>
        <taxon>Metamycoplasma</taxon>
    </lineage>
</organism>
<evidence type="ECO:0000313" key="4">
    <source>
        <dbReference type="Proteomes" id="UP000249646"/>
    </source>
</evidence>
<dbReference type="EMBL" id="QKUB01000003">
    <property type="protein sequence ID" value="PZW00581.1"/>
    <property type="molecule type" value="Genomic_DNA"/>
</dbReference>
<evidence type="ECO:0000313" key="3">
    <source>
        <dbReference type="EMBL" id="PZW00581.1"/>
    </source>
</evidence>
<feature type="compositionally biased region" description="Basic and acidic residues" evidence="1">
    <location>
        <begin position="31"/>
        <end position="42"/>
    </location>
</feature>
<dbReference type="PROSITE" id="PS51257">
    <property type="entry name" value="PROKAR_LIPOPROTEIN"/>
    <property type="match status" value="1"/>
</dbReference>
<evidence type="ECO:0000256" key="1">
    <source>
        <dbReference type="SAM" id="MobiDB-lite"/>
    </source>
</evidence>
<name>A0A2W7G644_9BACT</name>
<evidence type="ECO:0000256" key="2">
    <source>
        <dbReference type="SAM" id="SignalP"/>
    </source>
</evidence>
<dbReference type="RefSeq" id="WP_111518398.1">
    <property type="nucleotide sequence ID" value="NZ_QKUB01000003.1"/>
</dbReference>
<feature type="chain" id="PRO_5015979549" description="Lipoprotein" evidence="2">
    <location>
        <begin position="23"/>
        <end position="137"/>
    </location>
</feature>
<feature type="signal peptide" evidence="2">
    <location>
        <begin position="1"/>
        <end position="22"/>
    </location>
</feature>
<accession>A0A2W7G644</accession>
<feature type="compositionally biased region" description="Low complexity" evidence="1">
    <location>
        <begin position="87"/>
        <end position="122"/>
    </location>
</feature>
<gene>
    <name evidence="3" type="ORF">BCF89_10340</name>
</gene>
<comment type="caution">
    <text evidence="3">The sequence shown here is derived from an EMBL/GenBank/DDBJ whole genome shotgun (WGS) entry which is preliminary data.</text>
</comment>
<dbReference type="Proteomes" id="UP000249646">
    <property type="component" value="Unassembled WGS sequence"/>
</dbReference>